<dbReference type="OrthoDB" id="2790258at2759"/>
<reference evidence="2" key="2">
    <citation type="submission" date="2015-01" db="EMBL/GenBank/DDBJ databases">
        <title>Evolutionary Origins and Diversification of the Mycorrhizal Mutualists.</title>
        <authorList>
            <consortium name="DOE Joint Genome Institute"/>
            <consortium name="Mycorrhizal Genomics Consortium"/>
            <person name="Kohler A."/>
            <person name="Kuo A."/>
            <person name="Nagy L.G."/>
            <person name="Floudas D."/>
            <person name="Copeland A."/>
            <person name="Barry K.W."/>
            <person name="Cichocki N."/>
            <person name="Veneault-Fourrey C."/>
            <person name="LaButti K."/>
            <person name="Lindquist E.A."/>
            <person name="Lipzen A."/>
            <person name="Lundell T."/>
            <person name="Morin E."/>
            <person name="Murat C."/>
            <person name="Riley R."/>
            <person name="Ohm R."/>
            <person name="Sun H."/>
            <person name="Tunlid A."/>
            <person name="Henrissat B."/>
            <person name="Grigoriev I.V."/>
            <person name="Hibbett D.S."/>
            <person name="Martin F."/>
        </authorList>
    </citation>
    <scope>NUCLEOTIDE SEQUENCE [LARGE SCALE GENOMIC DNA]</scope>
    <source>
        <strain evidence="2">441</strain>
    </source>
</reference>
<name>A0A0C9ZLA8_9AGAM</name>
<reference evidence="1 2" key="1">
    <citation type="submission" date="2014-04" db="EMBL/GenBank/DDBJ databases">
        <authorList>
            <consortium name="DOE Joint Genome Institute"/>
            <person name="Kuo A."/>
            <person name="Kohler A."/>
            <person name="Costa M.D."/>
            <person name="Nagy L.G."/>
            <person name="Floudas D."/>
            <person name="Copeland A."/>
            <person name="Barry K.W."/>
            <person name="Cichocki N."/>
            <person name="Veneault-Fourrey C."/>
            <person name="LaButti K."/>
            <person name="Lindquist E.A."/>
            <person name="Lipzen A."/>
            <person name="Lundell T."/>
            <person name="Morin E."/>
            <person name="Murat C."/>
            <person name="Sun H."/>
            <person name="Tunlid A."/>
            <person name="Henrissat B."/>
            <person name="Grigoriev I.V."/>
            <person name="Hibbett D.S."/>
            <person name="Martin F."/>
            <person name="Nordberg H.P."/>
            <person name="Cantor M.N."/>
            <person name="Hua S.X."/>
        </authorList>
    </citation>
    <scope>NUCLEOTIDE SEQUENCE [LARGE SCALE GENOMIC DNA]</scope>
    <source>
        <strain evidence="1 2">441</strain>
    </source>
</reference>
<evidence type="ECO:0000313" key="1">
    <source>
        <dbReference type="EMBL" id="KIK23162.1"/>
    </source>
</evidence>
<dbReference type="HOGENOM" id="CLU_143229_0_0_1"/>
<evidence type="ECO:0000313" key="2">
    <source>
        <dbReference type="Proteomes" id="UP000054018"/>
    </source>
</evidence>
<dbReference type="EMBL" id="KN833729">
    <property type="protein sequence ID" value="KIK23162.1"/>
    <property type="molecule type" value="Genomic_DNA"/>
</dbReference>
<sequence length="127" mass="14529">MKGGVPFPLPVVQLLHDVATCWDSTYYMINRLRALDQVCNHHYSVLSSKALLRAIDLWMHWEVLQDLEFALQAPAMAHHTMTSERIPLLSGALPAYETFLEQWKRISMSSTNPQFGPLLKEGLAHRE</sequence>
<dbReference type="AlphaFoldDB" id="A0A0C9ZLA8"/>
<organism evidence="1 2">
    <name type="scientific">Pisolithus microcarpus 441</name>
    <dbReference type="NCBI Taxonomy" id="765257"/>
    <lineage>
        <taxon>Eukaryota</taxon>
        <taxon>Fungi</taxon>
        <taxon>Dikarya</taxon>
        <taxon>Basidiomycota</taxon>
        <taxon>Agaricomycotina</taxon>
        <taxon>Agaricomycetes</taxon>
        <taxon>Agaricomycetidae</taxon>
        <taxon>Boletales</taxon>
        <taxon>Sclerodermatineae</taxon>
        <taxon>Pisolithaceae</taxon>
        <taxon>Pisolithus</taxon>
    </lineage>
</organism>
<gene>
    <name evidence="1" type="ORF">PISMIDRAFT_100930</name>
</gene>
<keyword evidence="2" id="KW-1185">Reference proteome</keyword>
<accession>A0A0C9ZLA8</accession>
<protein>
    <submittedName>
        <fullName evidence="1">Uncharacterized protein</fullName>
    </submittedName>
</protein>
<proteinExistence type="predicted"/>
<dbReference type="Proteomes" id="UP000054018">
    <property type="component" value="Unassembled WGS sequence"/>
</dbReference>